<keyword evidence="2 4" id="KW-0442">Lipid degradation</keyword>
<dbReference type="EMBL" id="MWQY01000018">
    <property type="protein sequence ID" value="ORC32932.1"/>
    <property type="molecule type" value="Genomic_DNA"/>
</dbReference>
<dbReference type="Pfam" id="PF01734">
    <property type="entry name" value="Patatin"/>
    <property type="match status" value="1"/>
</dbReference>
<evidence type="ECO:0000256" key="4">
    <source>
        <dbReference type="PROSITE-ProRule" id="PRU01161"/>
    </source>
</evidence>
<keyword evidence="7" id="KW-1185">Reference proteome</keyword>
<evidence type="ECO:0000313" key="6">
    <source>
        <dbReference type="EMBL" id="ORC32932.1"/>
    </source>
</evidence>
<evidence type="ECO:0000313" key="7">
    <source>
        <dbReference type="Proteomes" id="UP000192343"/>
    </source>
</evidence>
<feature type="short sequence motif" description="DGA/G" evidence="4">
    <location>
        <begin position="199"/>
        <end position="201"/>
    </location>
</feature>
<accession>A0A1Y1RUW6</accession>
<evidence type="ECO:0000256" key="3">
    <source>
        <dbReference type="ARBA" id="ARBA00023098"/>
    </source>
</evidence>
<name>A0A1Y1RUW6_9SPIO</name>
<dbReference type="STRING" id="1963862.B4O97_14865"/>
<dbReference type="InterPro" id="IPR002641">
    <property type="entry name" value="PNPLA_dom"/>
</dbReference>
<feature type="short sequence motif" description="GXGXXG" evidence="4">
    <location>
        <begin position="33"/>
        <end position="38"/>
    </location>
</feature>
<dbReference type="Proteomes" id="UP000192343">
    <property type="component" value="Unassembled WGS sequence"/>
</dbReference>
<dbReference type="PANTHER" id="PTHR14226:SF57">
    <property type="entry name" value="BLR7027 PROTEIN"/>
    <property type="match status" value="1"/>
</dbReference>
<keyword evidence="1 4" id="KW-0378">Hydrolase</keyword>
<sequence length="464" mass="52282">MAPMVRGGQYGLRGRNNSTMANKKNTYCLVLGGGGGRGAYEIGVWRALRELGIGFHAVAGTSVGALNAAFVAQNDYEGAMELFSFATIRDIADVPEKFLKDGRINRDLNNLRRLSSYVLSRRGLDTSPMKKLINHYLREETIRKSGIDFGLVTFDLSQFRPRHLFLEDIPDGQLADYLLASASYPLFRSPVIDQSKLTDGGVADNMPYNMMKERGYRRIITVNLSGVGRTRRPQTENTQTVYLKNSQPLEGALEICPENSRRAMDLGYLDTLQSFEEIDGIRYFIQNDLPLFRSLEEHFFNERNLPLMRSAAKGLIKTEKGAPSKPEHLVRKLLPRDLAKYRFPVIPAIECTAICLGIPREPLYSLPELIRLIREEEQKLGSIEPFTEQENFPGLVRRLRGELDSLKTAGLLQLPPARYVTALRTVTGMSDGNFAVRMLHPLFPELPVANLMLRIIQSSTGFFY</sequence>
<dbReference type="CDD" id="cd07209">
    <property type="entry name" value="Pat_hypo_Ecoli_Z1214_like"/>
    <property type="match status" value="1"/>
</dbReference>
<feature type="domain" description="PNPLA" evidence="5">
    <location>
        <begin position="29"/>
        <end position="212"/>
    </location>
</feature>
<protein>
    <recommendedName>
        <fullName evidence="5">PNPLA domain-containing protein</fullName>
    </recommendedName>
</protein>
<dbReference type="PROSITE" id="PS51635">
    <property type="entry name" value="PNPLA"/>
    <property type="match status" value="1"/>
</dbReference>
<dbReference type="AlphaFoldDB" id="A0A1Y1RUW6"/>
<feature type="active site" description="Nucleophile" evidence="4">
    <location>
        <position position="62"/>
    </location>
</feature>
<keyword evidence="3 4" id="KW-0443">Lipid metabolism</keyword>
<feature type="short sequence motif" description="GXSXG" evidence="4">
    <location>
        <begin position="60"/>
        <end position="64"/>
    </location>
</feature>
<evidence type="ECO:0000259" key="5">
    <source>
        <dbReference type="PROSITE" id="PS51635"/>
    </source>
</evidence>
<dbReference type="GO" id="GO:0016787">
    <property type="term" value="F:hydrolase activity"/>
    <property type="evidence" value="ECO:0007669"/>
    <property type="project" value="UniProtKB-UniRule"/>
</dbReference>
<dbReference type="GO" id="GO:0016042">
    <property type="term" value="P:lipid catabolic process"/>
    <property type="evidence" value="ECO:0007669"/>
    <property type="project" value="UniProtKB-UniRule"/>
</dbReference>
<feature type="active site" description="Proton acceptor" evidence="4">
    <location>
        <position position="199"/>
    </location>
</feature>
<evidence type="ECO:0000256" key="2">
    <source>
        <dbReference type="ARBA" id="ARBA00022963"/>
    </source>
</evidence>
<organism evidence="6 7">
    <name type="scientific">Marispirochaeta aestuarii</name>
    <dbReference type="NCBI Taxonomy" id="1963862"/>
    <lineage>
        <taxon>Bacteria</taxon>
        <taxon>Pseudomonadati</taxon>
        <taxon>Spirochaetota</taxon>
        <taxon>Spirochaetia</taxon>
        <taxon>Spirochaetales</taxon>
        <taxon>Spirochaetaceae</taxon>
        <taxon>Marispirochaeta</taxon>
    </lineage>
</organism>
<reference evidence="6 7" key="1">
    <citation type="submission" date="2017-03" db="EMBL/GenBank/DDBJ databases">
        <title>Draft Genome sequence of Marispirochaeta sp. strain JC444.</title>
        <authorList>
            <person name="Shivani Y."/>
            <person name="Subhash Y."/>
            <person name="Sasikala C."/>
            <person name="Ramana C."/>
        </authorList>
    </citation>
    <scope>NUCLEOTIDE SEQUENCE [LARGE SCALE GENOMIC DNA]</scope>
    <source>
        <strain evidence="6 7">JC444</strain>
    </source>
</reference>
<gene>
    <name evidence="6" type="ORF">B4O97_14865</name>
</gene>
<dbReference type="InterPro" id="IPR050301">
    <property type="entry name" value="NTE"/>
</dbReference>
<comment type="caution">
    <text evidence="6">The sequence shown here is derived from an EMBL/GenBank/DDBJ whole genome shotgun (WGS) entry which is preliminary data.</text>
</comment>
<evidence type="ECO:0000256" key="1">
    <source>
        <dbReference type="ARBA" id="ARBA00022801"/>
    </source>
</evidence>
<dbReference type="InterPro" id="IPR016035">
    <property type="entry name" value="Acyl_Trfase/lysoPLipase"/>
</dbReference>
<dbReference type="Gene3D" id="3.40.1090.10">
    <property type="entry name" value="Cytosolic phospholipase A2 catalytic domain"/>
    <property type="match status" value="2"/>
</dbReference>
<proteinExistence type="predicted"/>
<dbReference type="SUPFAM" id="SSF52151">
    <property type="entry name" value="FabD/lysophospholipase-like"/>
    <property type="match status" value="1"/>
</dbReference>
<dbReference type="PANTHER" id="PTHR14226">
    <property type="entry name" value="NEUROPATHY TARGET ESTERASE/SWISS CHEESE D.MELANOGASTER"/>
    <property type="match status" value="1"/>
</dbReference>